<dbReference type="InterPro" id="IPR011205">
    <property type="entry name" value="UCP015417_vWA"/>
</dbReference>
<feature type="domain" description="DUF2828" evidence="1">
    <location>
        <begin position="193"/>
        <end position="303"/>
    </location>
</feature>
<dbReference type="PIRSF" id="PIRSF015417">
    <property type="entry name" value="T31B5_30_vWA"/>
    <property type="match status" value="1"/>
</dbReference>
<dbReference type="Pfam" id="PF25043">
    <property type="entry name" value="DUF7788"/>
    <property type="match status" value="1"/>
</dbReference>
<name>A0A6C0GZT3_9ZZZZ</name>
<reference evidence="3" key="1">
    <citation type="journal article" date="2020" name="Nature">
        <title>Giant virus diversity and host interactions through global metagenomics.</title>
        <authorList>
            <person name="Schulz F."/>
            <person name="Roux S."/>
            <person name="Paez-Espino D."/>
            <person name="Jungbluth S."/>
            <person name="Walsh D.A."/>
            <person name="Denef V.J."/>
            <person name="McMahon K.D."/>
            <person name="Konstantinidis K.T."/>
            <person name="Eloe-Fadrosh E.A."/>
            <person name="Kyrpides N.C."/>
            <person name="Woyke T."/>
        </authorList>
    </citation>
    <scope>NUCLEOTIDE SEQUENCE</scope>
    <source>
        <strain evidence="3">GVMAG-M-3300023179-4</strain>
    </source>
</reference>
<accession>A0A6C0GZT3</accession>
<dbReference type="InterPro" id="IPR036465">
    <property type="entry name" value="vWFA_dom_sf"/>
</dbReference>
<proteinExistence type="predicted"/>
<evidence type="ECO:0000259" key="2">
    <source>
        <dbReference type="Pfam" id="PF25043"/>
    </source>
</evidence>
<feature type="domain" description="DUF7788" evidence="2">
    <location>
        <begin position="307"/>
        <end position="484"/>
    </location>
</feature>
<dbReference type="PANTHER" id="PTHR31373">
    <property type="entry name" value="OS06G0652100 PROTEIN"/>
    <property type="match status" value="1"/>
</dbReference>
<evidence type="ECO:0000313" key="3">
    <source>
        <dbReference type="EMBL" id="QHT73640.1"/>
    </source>
</evidence>
<dbReference type="SUPFAM" id="SSF53300">
    <property type="entry name" value="vWA-like"/>
    <property type="match status" value="1"/>
</dbReference>
<dbReference type="InterPro" id="IPR056690">
    <property type="entry name" value="DUF7788"/>
</dbReference>
<feature type="domain" description="DUF2828" evidence="1">
    <location>
        <begin position="27"/>
        <end position="131"/>
    </location>
</feature>
<dbReference type="PANTHER" id="PTHR31373:SF27">
    <property type="entry name" value="TROVE DOMAIN-CONTAINING PROTEIN"/>
    <property type="match status" value="1"/>
</dbReference>
<dbReference type="InterPro" id="IPR058580">
    <property type="entry name" value="DUF2828"/>
</dbReference>
<evidence type="ECO:0000259" key="1">
    <source>
        <dbReference type="Pfam" id="PF11443"/>
    </source>
</evidence>
<organism evidence="3">
    <name type="scientific">viral metagenome</name>
    <dbReference type="NCBI Taxonomy" id="1070528"/>
    <lineage>
        <taxon>unclassified sequences</taxon>
        <taxon>metagenomes</taxon>
        <taxon>organismal metagenomes</taxon>
    </lineage>
</organism>
<evidence type="ECO:0008006" key="4">
    <source>
        <dbReference type="Google" id="ProtNLM"/>
    </source>
</evidence>
<dbReference type="AlphaFoldDB" id="A0A6C0GZT3"/>
<dbReference type="Pfam" id="PF11443">
    <property type="entry name" value="DUF2828"/>
    <property type="match status" value="2"/>
</dbReference>
<dbReference type="EMBL" id="MN739831">
    <property type="protein sequence ID" value="QHT73640.1"/>
    <property type="molecule type" value="Genomic_DNA"/>
</dbReference>
<protein>
    <recommendedName>
        <fullName evidence="4">TROVE domain-containing protein</fullName>
    </recommendedName>
</protein>
<dbReference type="Gene3D" id="3.40.50.410">
    <property type="entry name" value="von Willebrand factor, type A domain"/>
    <property type="match status" value="1"/>
</dbReference>
<sequence>MSSVKIDSFFRDVDAIASGPFVADTTTENGAGAFSSTGSTCLDFFSSVVRDTPSDKVVELFKLAYLENPHLALKILFNLRDCIGNGKQEKRVSFDAFNFLKTWKPRTYLKNIAGFASIGCFKDLLVLASMSQHPMMADPELCYMAALIESDVGKHAVDPKAPLSLVAKWAPTEGCQFDKKIRAAHKIAAFLNYSMSKYRKTISALRKSLDVLERHETLGTWDEIDFSHVPSVAMKKQKKAFERHLPEKFSSYLAAVMAGKAKMNSKGVQPHELVRTYINGYGPVDPTVDAQWLSLISRLSSAGLFKDAIAVCDVSGSMGGVPMEVSIALGLVVSELTVEPFNGKVITFSAVPQWHRIEGATLRDKIVSLSGASWGMNTDFIAVFKMLLAEAQTYRLASEQMIKKIFVFTDMQFDTATNGHAYQTSYQTVKAMYDAAGYTMPQIVFWNLRDTNSSFPVRKDTPGVALMSGFSAEMLKLFLDDEEITPYKMMLKAVMPYATYVVDEPDYVSPKVAYSSMVFTGGPLARSVSVVDKPVSHGTVWALSRSPSKSYSQAVSRFAKPPNCGAGCESDEE</sequence>